<dbReference type="NCBIfam" id="TIGR00654">
    <property type="entry name" value="PhzF_family"/>
    <property type="match status" value="1"/>
</dbReference>
<evidence type="ECO:0000313" key="4">
    <source>
        <dbReference type="Proteomes" id="UP001500610"/>
    </source>
</evidence>
<evidence type="ECO:0000256" key="1">
    <source>
        <dbReference type="ARBA" id="ARBA00008270"/>
    </source>
</evidence>
<dbReference type="EMBL" id="BAABIV010000037">
    <property type="protein sequence ID" value="GAA5012906.1"/>
    <property type="molecule type" value="Genomic_DNA"/>
</dbReference>
<accession>A0ABP9IWW3</accession>
<dbReference type="GO" id="GO:0016853">
    <property type="term" value="F:isomerase activity"/>
    <property type="evidence" value="ECO:0007669"/>
    <property type="project" value="UniProtKB-KW"/>
</dbReference>
<dbReference type="Gene3D" id="3.10.310.10">
    <property type="entry name" value="Diaminopimelate Epimerase, Chain A, domain 1"/>
    <property type="match status" value="2"/>
</dbReference>
<dbReference type="Pfam" id="PF02567">
    <property type="entry name" value="PhzC-PhzF"/>
    <property type="match status" value="1"/>
</dbReference>
<evidence type="ECO:0000256" key="2">
    <source>
        <dbReference type="ARBA" id="ARBA00023235"/>
    </source>
</evidence>
<gene>
    <name evidence="3" type="ORF">GCM10023257_70800</name>
</gene>
<organism evidence="3 4">
    <name type="scientific">Streptomyces hyderabadensis</name>
    <dbReference type="NCBI Taxonomy" id="598549"/>
    <lineage>
        <taxon>Bacteria</taxon>
        <taxon>Bacillati</taxon>
        <taxon>Actinomycetota</taxon>
        <taxon>Actinomycetes</taxon>
        <taxon>Kitasatosporales</taxon>
        <taxon>Streptomycetaceae</taxon>
        <taxon>Streptomyces</taxon>
    </lineage>
</organism>
<comment type="similarity">
    <text evidence="1">Belongs to the PhzF family.</text>
</comment>
<protein>
    <submittedName>
        <fullName evidence="3">PhzF family phenazine biosynthesis isomerase</fullName>
    </submittedName>
</protein>
<evidence type="ECO:0000313" key="3">
    <source>
        <dbReference type="EMBL" id="GAA5012906.1"/>
    </source>
</evidence>
<proteinExistence type="inferred from homology"/>
<reference evidence="4" key="1">
    <citation type="journal article" date="2019" name="Int. J. Syst. Evol. Microbiol.">
        <title>The Global Catalogue of Microorganisms (GCM) 10K type strain sequencing project: providing services to taxonomists for standard genome sequencing and annotation.</title>
        <authorList>
            <consortium name="The Broad Institute Genomics Platform"/>
            <consortium name="The Broad Institute Genome Sequencing Center for Infectious Disease"/>
            <person name="Wu L."/>
            <person name="Ma J."/>
        </authorList>
    </citation>
    <scope>NUCLEOTIDE SEQUENCE [LARGE SCALE GENOMIC DNA]</scope>
    <source>
        <strain evidence="4">JCM 17657</strain>
    </source>
</reference>
<comment type="caution">
    <text evidence="3">The sequence shown here is derived from an EMBL/GenBank/DDBJ whole genome shotgun (WGS) entry which is preliminary data.</text>
</comment>
<name>A0ABP9IWW3_9ACTN</name>
<keyword evidence="2 3" id="KW-0413">Isomerase</keyword>
<dbReference type="SUPFAM" id="SSF54506">
    <property type="entry name" value="Diaminopimelate epimerase-like"/>
    <property type="match status" value="1"/>
</dbReference>
<dbReference type="Proteomes" id="UP001500610">
    <property type="component" value="Unassembled WGS sequence"/>
</dbReference>
<sequence length="353" mass="37276">MPLRHGRTGAARRAKDVDEVDADTAGFARRPGAHRGDLCHGIGFSGRIDEKPSLDFLGQGAIMRAMTTSSPAVDVLRYAAFTSRPDGGNPAGVVLNAALLDPDRMGAIAAEVGYSETAFITSRDEERRRFTLRYFSPLAEVAFCGHATVATAVALAERLGPGDLLFDTPAGEIQVATATDTGGAVRAALTSVPTRSRPARADEVDATLSALRWDAADLDPELPPHVAFAGNDHLILAAGSRARLADLDYDFDALAAVMRKHGWTTVHLVWREDQQRYHARDPFPVGGVVEDPATGAAAAAFGGYLRTVGALPASGVVTVRQGEDMGRPSELTVRTDPHGARVQVTGHAVPITG</sequence>
<dbReference type="PANTHER" id="PTHR13774">
    <property type="entry name" value="PHENAZINE BIOSYNTHESIS PROTEIN"/>
    <property type="match status" value="1"/>
</dbReference>
<dbReference type="InterPro" id="IPR003719">
    <property type="entry name" value="Phenazine_PhzF-like"/>
</dbReference>
<dbReference type="PANTHER" id="PTHR13774:SF39">
    <property type="entry name" value="BIOSYNTHESIS PROTEIN, PUTATIVE-RELATED"/>
    <property type="match status" value="1"/>
</dbReference>
<keyword evidence="4" id="KW-1185">Reference proteome</keyword>